<accession>A0A5B7I1D4</accession>
<protein>
    <submittedName>
        <fullName evidence="1">Uncharacterized protein</fullName>
    </submittedName>
</protein>
<sequence>MSDLECLQRPQVLFGDLHRTYSHHLIVSRLVLGVRNKGTNFTAEYTRYSPAGNVPQGPRIKGVSARRVL</sequence>
<name>A0A5B7I1D4_PORTR</name>
<dbReference type="AlphaFoldDB" id="A0A5B7I1D4"/>
<comment type="caution">
    <text evidence="1">The sequence shown here is derived from an EMBL/GenBank/DDBJ whole genome shotgun (WGS) entry which is preliminary data.</text>
</comment>
<gene>
    <name evidence="1" type="ORF">E2C01_068894</name>
</gene>
<organism evidence="1 2">
    <name type="scientific">Portunus trituberculatus</name>
    <name type="common">Swimming crab</name>
    <name type="synonym">Neptunus trituberculatus</name>
    <dbReference type="NCBI Taxonomy" id="210409"/>
    <lineage>
        <taxon>Eukaryota</taxon>
        <taxon>Metazoa</taxon>
        <taxon>Ecdysozoa</taxon>
        <taxon>Arthropoda</taxon>
        <taxon>Crustacea</taxon>
        <taxon>Multicrustacea</taxon>
        <taxon>Malacostraca</taxon>
        <taxon>Eumalacostraca</taxon>
        <taxon>Eucarida</taxon>
        <taxon>Decapoda</taxon>
        <taxon>Pleocyemata</taxon>
        <taxon>Brachyura</taxon>
        <taxon>Eubrachyura</taxon>
        <taxon>Portunoidea</taxon>
        <taxon>Portunidae</taxon>
        <taxon>Portuninae</taxon>
        <taxon>Portunus</taxon>
    </lineage>
</organism>
<keyword evidence="2" id="KW-1185">Reference proteome</keyword>
<proteinExistence type="predicted"/>
<dbReference type="EMBL" id="VSRR010039115">
    <property type="protein sequence ID" value="MPC74534.1"/>
    <property type="molecule type" value="Genomic_DNA"/>
</dbReference>
<evidence type="ECO:0000313" key="1">
    <source>
        <dbReference type="EMBL" id="MPC74534.1"/>
    </source>
</evidence>
<evidence type="ECO:0000313" key="2">
    <source>
        <dbReference type="Proteomes" id="UP000324222"/>
    </source>
</evidence>
<reference evidence="1 2" key="1">
    <citation type="submission" date="2019-05" db="EMBL/GenBank/DDBJ databases">
        <title>Another draft genome of Portunus trituberculatus and its Hox gene families provides insights of decapod evolution.</title>
        <authorList>
            <person name="Jeong J.-H."/>
            <person name="Song I."/>
            <person name="Kim S."/>
            <person name="Choi T."/>
            <person name="Kim D."/>
            <person name="Ryu S."/>
            <person name="Kim W."/>
        </authorList>
    </citation>
    <scope>NUCLEOTIDE SEQUENCE [LARGE SCALE GENOMIC DNA]</scope>
    <source>
        <tissue evidence="1">Muscle</tissue>
    </source>
</reference>
<dbReference type="Proteomes" id="UP000324222">
    <property type="component" value="Unassembled WGS sequence"/>
</dbReference>